<evidence type="ECO:0000259" key="4">
    <source>
        <dbReference type="PROSITE" id="PS50949"/>
    </source>
</evidence>
<evidence type="ECO:0000256" key="3">
    <source>
        <dbReference type="ARBA" id="ARBA00023163"/>
    </source>
</evidence>
<keyword evidence="3" id="KW-0804">Transcription</keyword>
<dbReference type="InterPro" id="IPR033532">
    <property type="entry name" value="AraR_ligand_bind_dom"/>
</dbReference>
<dbReference type="CDD" id="cd07377">
    <property type="entry name" value="WHTH_GntR"/>
    <property type="match status" value="1"/>
</dbReference>
<evidence type="ECO:0000313" key="5">
    <source>
        <dbReference type="EMBL" id="PZD93203.1"/>
    </source>
</evidence>
<dbReference type="InterPro" id="IPR000524">
    <property type="entry name" value="Tscrpt_reg_HTH_GntR"/>
</dbReference>
<protein>
    <submittedName>
        <fullName evidence="5">GntR family transcriptional regulator</fullName>
    </submittedName>
</protein>
<comment type="caution">
    <text evidence="5">The sequence shown here is derived from an EMBL/GenBank/DDBJ whole genome shotgun (WGS) entry which is preliminary data.</text>
</comment>
<dbReference type="Proteomes" id="UP000249522">
    <property type="component" value="Unassembled WGS sequence"/>
</dbReference>
<dbReference type="SUPFAM" id="SSF46785">
    <property type="entry name" value="Winged helix' DNA-binding domain"/>
    <property type="match status" value="1"/>
</dbReference>
<dbReference type="GO" id="GO:0000976">
    <property type="term" value="F:transcription cis-regulatory region binding"/>
    <property type="evidence" value="ECO:0007669"/>
    <property type="project" value="TreeGrafter"/>
</dbReference>
<dbReference type="OrthoDB" id="9813468at2"/>
<dbReference type="SUPFAM" id="SSF53822">
    <property type="entry name" value="Periplasmic binding protein-like I"/>
    <property type="match status" value="1"/>
</dbReference>
<name>A0A2W1L2B1_9BACL</name>
<organism evidence="5 6">
    <name type="scientific">Paenibacillus sambharensis</name>
    <dbReference type="NCBI Taxonomy" id="1803190"/>
    <lineage>
        <taxon>Bacteria</taxon>
        <taxon>Bacillati</taxon>
        <taxon>Bacillota</taxon>
        <taxon>Bacilli</taxon>
        <taxon>Bacillales</taxon>
        <taxon>Paenibacillaceae</taxon>
        <taxon>Paenibacillus</taxon>
    </lineage>
</organism>
<proteinExistence type="predicted"/>
<dbReference type="InterPro" id="IPR046335">
    <property type="entry name" value="LacI/GalR-like_sensor"/>
</dbReference>
<dbReference type="PANTHER" id="PTHR30146:SF150">
    <property type="entry name" value="ARABINOSE METABOLISM TRANSCRIPTIONAL REPRESSOR"/>
    <property type="match status" value="1"/>
</dbReference>
<dbReference type="FunFam" id="1.10.10.10:FF:000079">
    <property type="entry name" value="GntR family transcriptional regulator"/>
    <property type="match status" value="1"/>
</dbReference>
<evidence type="ECO:0000256" key="2">
    <source>
        <dbReference type="ARBA" id="ARBA00023125"/>
    </source>
</evidence>
<dbReference type="InterPro" id="IPR036390">
    <property type="entry name" value="WH_DNA-bd_sf"/>
</dbReference>
<reference evidence="5 6" key="1">
    <citation type="submission" date="2018-06" db="EMBL/GenBank/DDBJ databases">
        <title>Paenibacillus imtechensis sp. nov.</title>
        <authorList>
            <person name="Pinnaka A.K."/>
            <person name="Singh H."/>
            <person name="Kaur M."/>
        </authorList>
    </citation>
    <scope>NUCLEOTIDE SEQUENCE [LARGE SCALE GENOMIC DNA]</scope>
    <source>
        <strain evidence="5 6">SMB1</strain>
    </source>
</reference>
<evidence type="ECO:0000256" key="1">
    <source>
        <dbReference type="ARBA" id="ARBA00023015"/>
    </source>
</evidence>
<dbReference type="RefSeq" id="WP_111149553.1">
    <property type="nucleotide sequence ID" value="NZ_QKRB01000058.1"/>
</dbReference>
<dbReference type="Pfam" id="PF13377">
    <property type="entry name" value="Peripla_BP_3"/>
    <property type="match status" value="1"/>
</dbReference>
<dbReference type="PRINTS" id="PR00035">
    <property type="entry name" value="HTHGNTR"/>
</dbReference>
<dbReference type="Pfam" id="PF00392">
    <property type="entry name" value="GntR"/>
    <property type="match status" value="1"/>
</dbReference>
<dbReference type="InterPro" id="IPR036388">
    <property type="entry name" value="WH-like_DNA-bd_sf"/>
</dbReference>
<dbReference type="AlphaFoldDB" id="A0A2W1L2B1"/>
<dbReference type="InterPro" id="IPR028082">
    <property type="entry name" value="Peripla_BP_I"/>
</dbReference>
<keyword evidence="6" id="KW-1185">Reference proteome</keyword>
<dbReference type="Gene3D" id="1.10.10.10">
    <property type="entry name" value="Winged helix-like DNA-binding domain superfamily/Winged helix DNA-binding domain"/>
    <property type="match status" value="1"/>
</dbReference>
<dbReference type="PROSITE" id="PS50949">
    <property type="entry name" value="HTH_GNTR"/>
    <property type="match status" value="1"/>
</dbReference>
<feature type="domain" description="HTH gntR-type" evidence="4">
    <location>
        <begin position="6"/>
        <end position="74"/>
    </location>
</feature>
<sequence>MGTREMPKYMQLRDEILVSLQAGKWKPNEQMPSEHELAAKYVMSRQTVRQALGELEKDGWLYRLQGKGTFVSPRTGARPQREVQTVGMITTYISDYIFPHIVRGAEAVLRSRGYGLLLSSTDNDKARETQSLRMMLGQPLSGLIVEPTKSAQGNPNLHEYLNLQDHRVPFLMINERYSDLDCPCLKVDDEAGGFKAAEHLIQLGHRRIAGFFKTDDLQGTNRMKGFVRAHRQYQVPMTPDAVTFYTSEEKEVKPVATAKAMLSRTDRPTAFVCYNDELALTLLGAVRELGLSVPDDLSMIGFDDSTLAVASEVKLTTLTHPKTEMGAAAAELLLDLIEGRRTMPAEDILYEPELIIRDSTKEPQLVL</sequence>
<gene>
    <name evidence="5" type="ORF">DNH61_24470</name>
</gene>
<dbReference type="Gene3D" id="3.40.50.2300">
    <property type="match status" value="2"/>
</dbReference>
<dbReference type="PANTHER" id="PTHR30146">
    <property type="entry name" value="LACI-RELATED TRANSCRIPTIONAL REPRESSOR"/>
    <property type="match status" value="1"/>
</dbReference>
<evidence type="ECO:0000313" key="6">
    <source>
        <dbReference type="Proteomes" id="UP000249522"/>
    </source>
</evidence>
<keyword evidence="2" id="KW-0238">DNA-binding</keyword>
<dbReference type="CDD" id="cd01541">
    <property type="entry name" value="PBP1_AraR"/>
    <property type="match status" value="1"/>
</dbReference>
<dbReference type="GO" id="GO:0003700">
    <property type="term" value="F:DNA-binding transcription factor activity"/>
    <property type="evidence" value="ECO:0007669"/>
    <property type="project" value="InterPro"/>
</dbReference>
<dbReference type="SMART" id="SM00345">
    <property type="entry name" value="HTH_GNTR"/>
    <property type="match status" value="1"/>
</dbReference>
<keyword evidence="1" id="KW-0805">Transcription regulation</keyword>
<accession>A0A2W1L2B1</accession>
<dbReference type="EMBL" id="QKRB01000058">
    <property type="protein sequence ID" value="PZD93203.1"/>
    <property type="molecule type" value="Genomic_DNA"/>
</dbReference>